<comment type="caution">
    <text evidence="12">The sequence shown here is derived from an EMBL/GenBank/DDBJ whole genome shotgun (WGS) entry which is preliminary data.</text>
</comment>
<dbReference type="InterPro" id="IPR013824">
    <property type="entry name" value="Topo_IA_cen_sub1"/>
</dbReference>
<dbReference type="SMART" id="SM00436">
    <property type="entry name" value="TOP1Bc"/>
    <property type="match status" value="1"/>
</dbReference>
<dbReference type="PANTHER" id="PTHR11390">
    <property type="entry name" value="PROKARYOTIC DNA TOPOISOMERASE"/>
    <property type="match status" value="1"/>
</dbReference>
<evidence type="ECO:0000256" key="10">
    <source>
        <dbReference type="ARBA" id="ARBA00032877"/>
    </source>
</evidence>
<organism evidence="12 13">
    <name type="scientific">Oceanobacillus kimchii</name>
    <dbReference type="NCBI Taxonomy" id="746691"/>
    <lineage>
        <taxon>Bacteria</taxon>
        <taxon>Bacillati</taxon>
        <taxon>Bacillota</taxon>
        <taxon>Bacilli</taxon>
        <taxon>Bacillales</taxon>
        <taxon>Bacillaceae</taxon>
        <taxon>Oceanobacillus</taxon>
    </lineage>
</organism>
<evidence type="ECO:0000256" key="2">
    <source>
        <dbReference type="ARBA" id="ARBA00009446"/>
    </source>
</evidence>
<comment type="catalytic activity">
    <reaction evidence="1">
        <text>ATP-independent breakage of single-stranded DNA, followed by passage and rejoining.</text>
        <dbReference type="EC" id="5.6.2.1"/>
    </reaction>
</comment>
<dbReference type="InterPro" id="IPR013825">
    <property type="entry name" value="Topo_IA_cen_sub2"/>
</dbReference>
<evidence type="ECO:0000256" key="8">
    <source>
        <dbReference type="ARBA" id="ARBA00031985"/>
    </source>
</evidence>
<evidence type="ECO:0000256" key="7">
    <source>
        <dbReference type="ARBA" id="ARBA00030003"/>
    </source>
</evidence>
<dbReference type="Proteomes" id="UP001275436">
    <property type="component" value="Unassembled WGS sequence"/>
</dbReference>
<reference evidence="12 13" key="1">
    <citation type="submission" date="2023-02" db="EMBL/GenBank/DDBJ databases">
        <title>Oceanobacillus kimchii IFOP_LL358 isolated form Alexandrium catenella lab strain.</title>
        <authorList>
            <person name="Gajardo G."/>
            <person name="Ueki S."/>
            <person name="Maruyama F."/>
        </authorList>
    </citation>
    <scope>NUCLEOTIDE SEQUENCE [LARGE SCALE GENOMIC DNA]</scope>
    <source>
        <strain evidence="12 13">IFOP_LL358</strain>
    </source>
</reference>
<dbReference type="Gene3D" id="2.70.20.10">
    <property type="entry name" value="Topoisomerase I, domain 3"/>
    <property type="match status" value="1"/>
</dbReference>
<keyword evidence="13" id="KW-1185">Reference proteome</keyword>
<evidence type="ECO:0000259" key="11">
    <source>
        <dbReference type="PROSITE" id="PS52039"/>
    </source>
</evidence>
<dbReference type="Gene3D" id="1.10.460.10">
    <property type="entry name" value="Topoisomerase I, domain 2"/>
    <property type="match status" value="1"/>
</dbReference>
<comment type="similarity">
    <text evidence="2">Belongs to the type IA topoisomerase family.</text>
</comment>
<dbReference type="PROSITE" id="PS52039">
    <property type="entry name" value="TOPO_IA_2"/>
    <property type="match status" value="1"/>
</dbReference>
<evidence type="ECO:0000256" key="3">
    <source>
        <dbReference type="ARBA" id="ARBA00012891"/>
    </source>
</evidence>
<keyword evidence="5" id="KW-0238">DNA-binding</keyword>
<dbReference type="EMBL" id="BSKO01000002">
    <property type="protein sequence ID" value="GLO68240.1"/>
    <property type="molecule type" value="Genomic_DNA"/>
</dbReference>
<evidence type="ECO:0000313" key="12">
    <source>
        <dbReference type="EMBL" id="GLO68240.1"/>
    </source>
</evidence>
<dbReference type="PROSITE" id="PS00396">
    <property type="entry name" value="TOPO_IA_1"/>
    <property type="match status" value="1"/>
</dbReference>
<dbReference type="InterPro" id="IPR003602">
    <property type="entry name" value="Topo_IA_DNA-bd_dom"/>
</dbReference>
<dbReference type="SMART" id="SM00437">
    <property type="entry name" value="TOP1Ac"/>
    <property type="match status" value="1"/>
</dbReference>
<dbReference type="Pfam" id="PF01131">
    <property type="entry name" value="Topoisom_bac"/>
    <property type="match status" value="1"/>
</dbReference>
<protein>
    <recommendedName>
        <fullName evidence="3">DNA topoisomerase</fullName>
        <ecNumber evidence="3">5.6.2.1</ecNumber>
    </recommendedName>
    <alternativeName>
        <fullName evidence="10">Omega-protein</fullName>
    </alternativeName>
    <alternativeName>
        <fullName evidence="9">Relaxing enzyme</fullName>
    </alternativeName>
    <alternativeName>
        <fullName evidence="7">Swivelase</fullName>
    </alternativeName>
    <alternativeName>
        <fullName evidence="8">Untwisting enzyme</fullName>
    </alternativeName>
</protein>
<sequence>MAIRQLTVQLANKSSVIVNAGDIDIEGSYLVHEIILFLGIKKPLKRLWLTSLTPNAIRKSVNKMKDFSESEYMYWQGLSRSEADWLFGMNFSRQFTLLLSKNPQLKNKTFPVKNKKTSNVFSVGRIQTVVNHLIYQREIAIENFVSEKYWDIYASFRIAGHEYNGKWFIPDWDHIFYKEQADFLINELREKPASILDVKKEIKHIRPPQFFNLTSLQKKVDKVIGLSPDQTLSELQKLYLEGYVSYPRTQIVYVGEEEANTFEQVLSNLAELNEFKTLLPAPVKDISNDTRYINSSKVQEHHGIIPTEKKVDWEKLNNNQKVIYSLIAKSLIAAHYKDVVVNEVVIATLVNEQYTFRSKGSQVVEKGWYQVIPSQKEDVLLPDVQIGEKGSVISVDTKEGKTKPLSRWSEADIVVMMANAYKELPNGIRSEYSKDELSLGTVATRAETVKGLKQRGYIEVKKNKVFITTKGRILATAMENIPLFTSPLTTGNMQKHINEEIKDYASYQKFLKGIRTRVALTYEEALKQSTIWDFSSIGLDKLPQKGKLKFEKNL</sequence>
<dbReference type="Gene3D" id="1.10.290.10">
    <property type="entry name" value="Topoisomerase I, domain 4"/>
    <property type="match status" value="1"/>
</dbReference>
<evidence type="ECO:0000256" key="1">
    <source>
        <dbReference type="ARBA" id="ARBA00000213"/>
    </source>
</evidence>
<evidence type="ECO:0000256" key="5">
    <source>
        <dbReference type="ARBA" id="ARBA00023125"/>
    </source>
</evidence>
<dbReference type="InterPro" id="IPR003601">
    <property type="entry name" value="Topo_IA_2"/>
</dbReference>
<dbReference type="InterPro" id="IPR023405">
    <property type="entry name" value="Topo_IA_core_domain"/>
</dbReference>
<accession>A0ABQ5TP04</accession>
<evidence type="ECO:0000256" key="6">
    <source>
        <dbReference type="ARBA" id="ARBA00023235"/>
    </source>
</evidence>
<dbReference type="PRINTS" id="PR00417">
    <property type="entry name" value="PRTPISMRASEI"/>
</dbReference>
<evidence type="ECO:0000256" key="4">
    <source>
        <dbReference type="ARBA" id="ARBA00023029"/>
    </source>
</evidence>
<dbReference type="PANTHER" id="PTHR11390:SF21">
    <property type="entry name" value="DNA TOPOISOMERASE 3-ALPHA"/>
    <property type="match status" value="1"/>
</dbReference>
<keyword evidence="4" id="KW-0799">Topoisomerase</keyword>
<dbReference type="InterPro" id="IPR013497">
    <property type="entry name" value="Topo_IA_cen"/>
</dbReference>
<dbReference type="InterPro" id="IPR023406">
    <property type="entry name" value="Topo_IA_AS"/>
</dbReference>
<proteinExistence type="inferred from homology"/>
<dbReference type="EC" id="5.6.2.1" evidence="3"/>
<dbReference type="SUPFAM" id="SSF56712">
    <property type="entry name" value="Prokaryotic type I DNA topoisomerase"/>
    <property type="match status" value="1"/>
</dbReference>
<dbReference type="InterPro" id="IPR013826">
    <property type="entry name" value="Topo_IA_cen_sub3"/>
</dbReference>
<evidence type="ECO:0000313" key="13">
    <source>
        <dbReference type="Proteomes" id="UP001275436"/>
    </source>
</evidence>
<name>A0ABQ5TP04_9BACI</name>
<dbReference type="Gene3D" id="3.40.50.140">
    <property type="match status" value="1"/>
</dbReference>
<feature type="domain" description="Topo IA-type catalytic" evidence="11">
    <location>
        <begin position="70"/>
        <end position="522"/>
    </location>
</feature>
<dbReference type="InterPro" id="IPR000380">
    <property type="entry name" value="Topo_IA"/>
</dbReference>
<keyword evidence="6" id="KW-0413">Isomerase</keyword>
<gene>
    <name evidence="12" type="ORF">MACH08_40240</name>
</gene>
<evidence type="ECO:0000256" key="9">
    <source>
        <dbReference type="ARBA" id="ARBA00032235"/>
    </source>
</evidence>
<dbReference type="RefSeq" id="WP_317958491.1">
    <property type="nucleotide sequence ID" value="NZ_BSKO01000002.1"/>
</dbReference>